<dbReference type="InterPro" id="IPR036526">
    <property type="entry name" value="C-N_Hydrolase_sf"/>
</dbReference>
<name>A0A1Y6BS93_9PROT</name>
<dbReference type="Pfam" id="PF00795">
    <property type="entry name" value="CN_hydrolase"/>
    <property type="match status" value="1"/>
</dbReference>
<proteinExistence type="predicted"/>
<gene>
    <name evidence="3" type="ORF">SAMN05428998_108172</name>
</gene>
<keyword evidence="1 3" id="KW-0378">Hydrolase</keyword>
<dbReference type="Proteomes" id="UP000192917">
    <property type="component" value="Unassembled WGS sequence"/>
</dbReference>
<evidence type="ECO:0000313" key="3">
    <source>
        <dbReference type="EMBL" id="SMF25479.1"/>
    </source>
</evidence>
<dbReference type="Gene3D" id="3.60.110.10">
    <property type="entry name" value="Carbon-nitrogen hydrolase"/>
    <property type="match status" value="1"/>
</dbReference>
<organism evidence="3 4">
    <name type="scientific">Tistlia consotensis USBA 355</name>
    <dbReference type="NCBI Taxonomy" id="560819"/>
    <lineage>
        <taxon>Bacteria</taxon>
        <taxon>Pseudomonadati</taxon>
        <taxon>Pseudomonadota</taxon>
        <taxon>Alphaproteobacteria</taxon>
        <taxon>Rhodospirillales</taxon>
        <taxon>Rhodovibrionaceae</taxon>
        <taxon>Tistlia</taxon>
    </lineage>
</organism>
<feature type="domain" description="CN hydrolase" evidence="2">
    <location>
        <begin position="5"/>
        <end position="278"/>
    </location>
</feature>
<dbReference type="SUPFAM" id="SSF56317">
    <property type="entry name" value="Carbon-nitrogen hydrolase"/>
    <property type="match status" value="1"/>
</dbReference>
<keyword evidence="4" id="KW-1185">Reference proteome</keyword>
<accession>A0A1Y6BS93</accession>
<dbReference type="GO" id="GO:0016811">
    <property type="term" value="F:hydrolase activity, acting on carbon-nitrogen (but not peptide) bonds, in linear amides"/>
    <property type="evidence" value="ECO:0007669"/>
    <property type="project" value="TreeGrafter"/>
</dbReference>
<dbReference type="PANTHER" id="PTHR43674:SF12">
    <property type="entry name" value="NITRILASE C965.09-RELATED"/>
    <property type="match status" value="1"/>
</dbReference>
<dbReference type="STRING" id="560819.SAMN05428998_108172"/>
<dbReference type="PROSITE" id="PS50263">
    <property type="entry name" value="CN_HYDROLASE"/>
    <property type="match status" value="1"/>
</dbReference>
<evidence type="ECO:0000256" key="1">
    <source>
        <dbReference type="ARBA" id="ARBA00022801"/>
    </source>
</evidence>
<protein>
    <submittedName>
        <fullName evidence="3">Predicted amidohydrolase</fullName>
    </submittedName>
</protein>
<dbReference type="InterPro" id="IPR050345">
    <property type="entry name" value="Aliph_Amidase/BUP"/>
</dbReference>
<evidence type="ECO:0000313" key="4">
    <source>
        <dbReference type="Proteomes" id="UP000192917"/>
    </source>
</evidence>
<dbReference type="PANTHER" id="PTHR43674">
    <property type="entry name" value="NITRILASE C965.09-RELATED"/>
    <property type="match status" value="1"/>
</dbReference>
<sequence>MSRSFVAAAAQLGPIERGAGRAAVVARLLALMREAKASNCRFVVFPEMALTTFFPRWLIDDPAEVAGYFEDSLPGPETQPLFDAARDWGVGFYLGYCERVPGREGADHLGFNTAVLVDQAGTIVGKYRKVHLPGNATYDPALKLQHLEPWYFLPGDLGFPVFEAFGGRLGLLLCNDRRWPESWRMLGLQGAELVALGYNSPAQLPDNPAQNALRKMHHLLPMQSAAYQNGTWVVAAAKAGPEGGCDMMGHSCVIAPSGEVVALSSGLGDELLPYRVDLDATAEYKRFFDFATYRRPECYGLLTEPHR</sequence>
<dbReference type="InterPro" id="IPR003010">
    <property type="entry name" value="C-N_Hydrolase"/>
</dbReference>
<evidence type="ECO:0000259" key="2">
    <source>
        <dbReference type="PROSITE" id="PS50263"/>
    </source>
</evidence>
<reference evidence="3 4" key="1">
    <citation type="submission" date="2017-04" db="EMBL/GenBank/DDBJ databases">
        <authorList>
            <person name="Afonso C.L."/>
            <person name="Miller P.J."/>
            <person name="Scott M.A."/>
            <person name="Spackman E."/>
            <person name="Goraichik I."/>
            <person name="Dimitrov K.M."/>
            <person name="Suarez D.L."/>
            <person name="Swayne D.E."/>
        </authorList>
    </citation>
    <scope>NUCLEOTIDE SEQUENCE [LARGE SCALE GENOMIC DNA]</scope>
    <source>
        <strain evidence="3 4">USBA 355</strain>
    </source>
</reference>
<dbReference type="EMBL" id="FWZX01000008">
    <property type="protein sequence ID" value="SMF25479.1"/>
    <property type="molecule type" value="Genomic_DNA"/>
</dbReference>
<dbReference type="RefSeq" id="WP_085123053.1">
    <property type="nucleotide sequence ID" value="NZ_FWZX01000008.1"/>
</dbReference>
<dbReference type="AlphaFoldDB" id="A0A1Y6BS93"/>